<keyword evidence="1" id="KW-0472">Membrane</keyword>
<protein>
    <submittedName>
        <fullName evidence="6">DUF2207 domain-containing protein</fullName>
    </submittedName>
</protein>
<feature type="chain" id="PRO_5022661524" evidence="2">
    <location>
        <begin position="23"/>
        <end position="615"/>
    </location>
</feature>
<name>A0A5B8SXB0_LEUPS</name>
<gene>
    <name evidence="6" type="ORF">FGL85_04575</name>
    <name evidence="5" type="ORF">P1N92_00570</name>
</gene>
<evidence type="ECO:0000259" key="3">
    <source>
        <dbReference type="Pfam" id="PF09972"/>
    </source>
</evidence>
<feature type="transmembrane region" description="Helical" evidence="1">
    <location>
        <begin position="461"/>
        <end position="480"/>
    </location>
</feature>
<reference evidence="5 8" key="2">
    <citation type="submission" date="2023-02" db="EMBL/GenBank/DDBJ databases">
        <title>Antimicrobial susceptibility testing and tentative epidemiological cut-off values for Lactobacillaceae family species intended for ingestion.</title>
        <authorList>
            <person name="Noehr-Meldgaard K."/>
            <person name="Struve C."/>
            <person name="Ingmer H."/>
            <person name="Koza A."/>
            <person name="Al-Nakeeb K."/>
            <person name="Agersoe Y."/>
        </authorList>
    </citation>
    <scope>NUCLEOTIDE SEQUENCE [LARGE SCALE GENOMIC DNA]</scope>
    <source>
        <strain evidence="5 8">DSM 20193</strain>
    </source>
</reference>
<dbReference type="Proteomes" id="UP000321296">
    <property type="component" value="Chromosome"/>
</dbReference>
<keyword evidence="2" id="KW-0732">Signal</keyword>
<dbReference type="EMBL" id="CP042383">
    <property type="protein sequence ID" value="QEA41812.1"/>
    <property type="molecule type" value="Genomic_DNA"/>
</dbReference>
<reference evidence="6 7" key="1">
    <citation type="submission" date="2019-06" db="EMBL/GenBank/DDBJ databases">
        <title>Genome analyses of bacteria isolated from kimchi.</title>
        <authorList>
            <person name="Lee S."/>
            <person name="Ahn S."/>
            <person name="Roh S."/>
        </authorList>
    </citation>
    <scope>NUCLEOTIDE SEQUENCE [LARGE SCALE GENOMIC DNA]</scope>
    <source>
        <strain evidence="6 7">CBA3630</strain>
    </source>
</reference>
<dbReference type="GeneID" id="64344124"/>
<dbReference type="InterPro" id="IPR018702">
    <property type="entry name" value="DUF2207"/>
</dbReference>
<sequence length="615" mass="68449">MKWRFLILTVLFAMIGIQQVSADDDYEITNWQQTVAIQPNGDANVTKQVSYSFDDDMHGVVMREGLAAGKKASALTWGGLKSIKVAVNGQAPTVIQPRQGAAQTGYVETKTSNAVKEKVYYPVRENDKLVVTYQYVLKGLITNWDDVAEINWRPISDWDVDLDKAKLIVKLPKKSPKQLKAWVHSRAKGDVKLDKSQGEVIAMSDTVPADESLEIHMYFDSDQTPLNQLRRSGKRAKLISQQEAAIVVKHNRFVFWMMIIAFLVSPILFVIVLFIVFWQSKKVRYQQNLANQKSGTTGEPVHIFDLPNDLGPALISERLAEKTDDAKIVVATLLDLVARHKITMTYQDMKRPDEITYQVTDENGLQPFELSFVRMIFGQNRDLVRHGDFKKKQSPVSKSIRKRIGAFKQALAKAEQQTRIIDKIATQKATDTKTMALGGLIVLSVISAVVLGIIADQTQVSSIWAIIVIESVVALVTLLLTATQKTIFFTVPDGMQEQWQWQGFKKMLHDIAHLQDKQVLDVQLWDKILAYAVIFGEAKNVANQMKIWAKDMDWNTDNTLLFVPYYLYGSDWSDGFVTSINQDGAFQSSSNVSGGGGSFSGGSSGGAGGGGGGAF</sequence>
<evidence type="ECO:0000313" key="6">
    <source>
        <dbReference type="EMBL" id="QEA41812.1"/>
    </source>
</evidence>
<dbReference type="EMBL" id="JARGDN010000002">
    <property type="protein sequence ID" value="MDG9732609.1"/>
    <property type="molecule type" value="Genomic_DNA"/>
</dbReference>
<proteinExistence type="predicted"/>
<evidence type="ECO:0000313" key="7">
    <source>
        <dbReference type="Proteomes" id="UP000321296"/>
    </source>
</evidence>
<accession>A0A5B8SXB0</accession>
<keyword evidence="1" id="KW-0812">Transmembrane</keyword>
<evidence type="ECO:0000259" key="4">
    <source>
        <dbReference type="Pfam" id="PF20990"/>
    </source>
</evidence>
<evidence type="ECO:0000256" key="1">
    <source>
        <dbReference type="SAM" id="Phobius"/>
    </source>
</evidence>
<feature type="transmembrane region" description="Helical" evidence="1">
    <location>
        <begin position="435"/>
        <end position="455"/>
    </location>
</feature>
<dbReference type="Pfam" id="PF09972">
    <property type="entry name" value="DUF2207"/>
    <property type="match status" value="1"/>
</dbReference>
<feature type="signal peptide" evidence="2">
    <location>
        <begin position="1"/>
        <end position="22"/>
    </location>
</feature>
<dbReference type="Proteomes" id="UP001529201">
    <property type="component" value="Unassembled WGS sequence"/>
</dbReference>
<feature type="transmembrane region" description="Helical" evidence="1">
    <location>
        <begin position="253"/>
        <end position="278"/>
    </location>
</feature>
<evidence type="ECO:0000256" key="2">
    <source>
        <dbReference type="SAM" id="SignalP"/>
    </source>
</evidence>
<dbReference type="InterPro" id="IPR048389">
    <property type="entry name" value="YciQ-like_C"/>
</dbReference>
<organism evidence="6 7">
    <name type="scientific">Leuconostoc pseudomesenteroides</name>
    <dbReference type="NCBI Taxonomy" id="33968"/>
    <lineage>
        <taxon>Bacteria</taxon>
        <taxon>Bacillati</taxon>
        <taxon>Bacillota</taxon>
        <taxon>Bacilli</taxon>
        <taxon>Lactobacillales</taxon>
        <taxon>Lactobacillaceae</taxon>
        <taxon>Leuconostoc</taxon>
    </lineage>
</organism>
<feature type="domain" description="DUF2207" evidence="3">
    <location>
        <begin position="27"/>
        <end position="219"/>
    </location>
</feature>
<evidence type="ECO:0000313" key="5">
    <source>
        <dbReference type="EMBL" id="MDG9732609.1"/>
    </source>
</evidence>
<dbReference type="RefSeq" id="WP_010278640.1">
    <property type="nucleotide sequence ID" value="NZ_CP042383.1"/>
</dbReference>
<dbReference type="KEGG" id="lpse:FGL85_04575"/>
<dbReference type="Pfam" id="PF20990">
    <property type="entry name" value="DUF2207_C"/>
    <property type="match status" value="1"/>
</dbReference>
<evidence type="ECO:0000313" key="8">
    <source>
        <dbReference type="Proteomes" id="UP001529201"/>
    </source>
</evidence>
<feature type="domain" description="Predicted membrane protein YciQ-like C-terminal" evidence="4">
    <location>
        <begin position="301"/>
        <end position="545"/>
    </location>
</feature>
<keyword evidence="8" id="KW-1185">Reference proteome</keyword>
<dbReference type="AlphaFoldDB" id="A0A5B8SXB0"/>
<keyword evidence="1" id="KW-1133">Transmembrane helix</keyword>